<gene>
    <name evidence="2" type="ORF">MTR67_012011</name>
</gene>
<protein>
    <submittedName>
        <fullName evidence="2">Uncharacterized protein</fullName>
    </submittedName>
</protein>
<feature type="compositionally biased region" description="Basic and acidic residues" evidence="1">
    <location>
        <begin position="24"/>
        <end position="42"/>
    </location>
</feature>
<accession>A0AAF0QDQ3</accession>
<sequence length="179" mass="20910">MLIRDKVISRLMVFVQQVEEEKQRDREEFKNKRAKTGNEFRQQKSNANWSSVQQKQNGPPHHPLVHLHLRTKVSTIVRMLELNLPYSYGSMVQGGSKLDVQWITSSLSIHELQCFDGVFTRMEFVWHVWMPRREFHALHGNIFTLTELKVGQHHAWMIAWSVGGLTKRVGASEKYVPFG</sequence>
<dbReference type="EMBL" id="CP133614">
    <property type="protein sequence ID" value="WMV18626.1"/>
    <property type="molecule type" value="Genomic_DNA"/>
</dbReference>
<reference evidence="2" key="1">
    <citation type="submission" date="2023-08" db="EMBL/GenBank/DDBJ databases">
        <title>A de novo genome assembly of Solanum verrucosum Schlechtendal, a Mexican diploid species geographically isolated from the other diploid A-genome species in potato relatives.</title>
        <authorList>
            <person name="Hosaka K."/>
        </authorList>
    </citation>
    <scope>NUCLEOTIDE SEQUENCE</scope>
    <source>
        <tissue evidence="2">Young leaves</tissue>
    </source>
</reference>
<evidence type="ECO:0000313" key="3">
    <source>
        <dbReference type="Proteomes" id="UP001234989"/>
    </source>
</evidence>
<name>A0AAF0QDQ3_SOLVR</name>
<feature type="compositionally biased region" description="Polar residues" evidence="1">
    <location>
        <begin position="43"/>
        <end position="57"/>
    </location>
</feature>
<proteinExistence type="predicted"/>
<organism evidence="2 3">
    <name type="scientific">Solanum verrucosum</name>
    <dbReference type="NCBI Taxonomy" id="315347"/>
    <lineage>
        <taxon>Eukaryota</taxon>
        <taxon>Viridiplantae</taxon>
        <taxon>Streptophyta</taxon>
        <taxon>Embryophyta</taxon>
        <taxon>Tracheophyta</taxon>
        <taxon>Spermatophyta</taxon>
        <taxon>Magnoliopsida</taxon>
        <taxon>eudicotyledons</taxon>
        <taxon>Gunneridae</taxon>
        <taxon>Pentapetalae</taxon>
        <taxon>asterids</taxon>
        <taxon>lamiids</taxon>
        <taxon>Solanales</taxon>
        <taxon>Solanaceae</taxon>
        <taxon>Solanoideae</taxon>
        <taxon>Solaneae</taxon>
        <taxon>Solanum</taxon>
    </lineage>
</organism>
<keyword evidence="3" id="KW-1185">Reference proteome</keyword>
<dbReference type="AlphaFoldDB" id="A0AAF0QDQ3"/>
<evidence type="ECO:0000256" key="1">
    <source>
        <dbReference type="SAM" id="MobiDB-lite"/>
    </source>
</evidence>
<feature type="region of interest" description="Disordered" evidence="1">
    <location>
        <begin position="24"/>
        <end position="63"/>
    </location>
</feature>
<evidence type="ECO:0000313" key="2">
    <source>
        <dbReference type="EMBL" id="WMV18626.1"/>
    </source>
</evidence>
<dbReference type="Proteomes" id="UP001234989">
    <property type="component" value="Chromosome 3"/>
</dbReference>